<organism evidence="3">
    <name type="scientific">Chaetoceros debilis</name>
    <dbReference type="NCBI Taxonomy" id="122233"/>
    <lineage>
        <taxon>Eukaryota</taxon>
        <taxon>Sar</taxon>
        <taxon>Stramenopiles</taxon>
        <taxon>Ochrophyta</taxon>
        <taxon>Bacillariophyta</taxon>
        <taxon>Coscinodiscophyceae</taxon>
        <taxon>Chaetocerotophycidae</taxon>
        <taxon>Chaetocerotales</taxon>
        <taxon>Chaetocerotaceae</taxon>
        <taxon>Chaetoceros</taxon>
    </lineage>
</organism>
<dbReference type="GO" id="GO:0051082">
    <property type="term" value="F:unfolded protein binding"/>
    <property type="evidence" value="ECO:0007669"/>
    <property type="project" value="TreeGrafter"/>
</dbReference>
<reference evidence="3" key="1">
    <citation type="submission" date="2021-01" db="EMBL/GenBank/DDBJ databases">
        <authorList>
            <person name="Corre E."/>
            <person name="Pelletier E."/>
            <person name="Niang G."/>
            <person name="Scheremetjew M."/>
            <person name="Finn R."/>
            <person name="Kale V."/>
            <person name="Holt S."/>
            <person name="Cochrane G."/>
            <person name="Meng A."/>
            <person name="Brown T."/>
            <person name="Cohen L."/>
        </authorList>
    </citation>
    <scope>NUCLEOTIDE SEQUENCE</scope>
    <source>
        <strain evidence="3">MM31A-1</strain>
    </source>
</reference>
<dbReference type="PANTHER" id="PTHR13347">
    <property type="entry name" value="HEAT REPEAT-CONTAINING PROTEIN 3"/>
    <property type="match status" value="1"/>
</dbReference>
<dbReference type="AlphaFoldDB" id="A0A7S3QAX7"/>
<dbReference type="InterPro" id="IPR011989">
    <property type="entry name" value="ARM-like"/>
</dbReference>
<proteinExistence type="inferred from homology"/>
<feature type="compositionally biased region" description="Basic residues" evidence="2">
    <location>
        <begin position="1"/>
        <end position="10"/>
    </location>
</feature>
<dbReference type="GO" id="GO:0042273">
    <property type="term" value="P:ribosomal large subunit biogenesis"/>
    <property type="evidence" value="ECO:0007669"/>
    <property type="project" value="TreeGrafter"/>
</dbReference>
<dbReference type="SUPFAM" id="SSF48371">
    <property type="entry name" value="ARM repeat"/>
    <property type="match status" value="1"/>
</dbReference>
<accession>A0A7S3QAX7</accession>
<name>A0A7S3QAX7_9STRA</name>
<dbReference type="GO" id="GO:0006606">
    <property type="term" value="P:protein import into nucleus"/>
    <property type="evidence" value="ECO:0007669"/>
    <property type="project" value="TreeGrafter"/>
</dbReference>
<feature type="region of interest" description="Disordered" evidence="2">
    <location>
        <begin position="1"/>
        <end position="40"/>
    </location>
</feature>
<evidence type="ECO:0000313" key="3">
    <source>
        <dbReference type="EMBL" id="CAE0471256.1"/>
    </source>
</evidence>
<dbReference type="EMBL" id="HBIO01020924">
    <property type="protein sequence ID" value="CAE0471256.1"/>
    <property type="molecule type" value="Transcribed_RNA"/>
</dbReference>
<dbReference type="InterPro" id="IPR052616">
    <property type="entry name" value="SYO1-like"/>
</dbReference>
<feature type="region of interest" description="Disordered" evidence="2">
    <location>
        <begin position="158"/>
        <end position="192"/>
    </location>
</feature>
<evidence type="ECO:0000256" key="1">
    <source>
        <dbReference type="ARBA" id="ARBA00049983"/>
    </source>
</evidence>
<gene>
    <name evidence="3" type="ORF">CDEB00056_LOCUS16109</name>
</gene>
<protein>
    <submittedName>
        <fullName evidence="3">Uncharacterized protein</fullName>
    </submittedName>
</protein>
<dbReference type="Gene3D" id="1.25.10.10">
    <property type="entry name" value="Leucine-rich Repeat Variant"/>
    <property type="match status" value="1"/>
</dbReference>
<evidence type="ECO:0000256" key="2">
    <source>
        <dbReference type="SAM" id="MobiDB-lite"/>
    </source>
</evidence>
<dbReference type="InterPro" id="IPR016024">
    <property type="entry name" value="ARM-type_fold"/>
</dbReference>
<dbReference type="PANTHER" id="PTHR13347:SF1">
    <property type="entry name" value="HEAT REPEAT-CONTAINING PROTEIN 3"/>
    <property type="match status" value="1"/>
</dbReference>
<feature type="compositionally biased region" description="Low complexity" evidence="2">
    <location>
        <begin position="16"/>
        <end position="27"/>
    </location>
</feature>
<feature type="region of interest" description="Disordered" evidence="2">
    <location>
        <begin position="445"/>
        <end position="471"/>
    </location>
</feature>
<feature type="compositionally biased region" description="Basic and acidic residues" evidence="2">
    <location>
        <begin position="446"/>
        <end position="461"/>
    </location>
</feature>
<sequence length="859" mass="94489">MVKHRKRKGNKGGNKGNKVNIPTTPKTAPAPPSKSNTVNRIRHGEIRVRHGALTALSSTMFSAESLSRSSNSIITMELLQAISERIMEEDVPVSMCALGCIGNYVLFQENQAHHGNKVETLLTPIILTRMNKACDGVEKIAKEMTALEQKLQLENAKAPAPAPASGVIESSSTNADVPGKKKKKKQQVKQPISPMQKLTSAMMEQWSIQSLCLHALCGIVEGTATNNESSSILHHQRNEFLSTVMRSFLLASEIIQALSAATTTAGSSSAENGSSDMNGNKMLMIATKENQSNIISDVVTYALRTIHSSCDENVELLTSLLSMKGASGDVFQCIISSISNTSLPALARIHCCAIVILSRKIIASSSSVVKTVEELQQLLITQVLPLLSQFTLYSTDIASALYARVKETHEKLLQEKTDASMEKEIMHMVDKRKESARLIARRQKVMKKEQKEQKEKEKMEAESAVTDNSMDAEGADAEAQEIAEKEAVAAAAAEEMEDQYDKAINAWKNACLPLKLSVEVIANMCVSGDNDPYSAGSGKGGLDDDMAWDSDEEERHFDEQHQQHQGIEMSKEDEAFFNQVADSGVLDRVLAVFGGILLSLMNSKNDAEVQSIHPLAVEDLVEVVEKCSICLGNAACNLPAWKKNESDVTSIWHDFMQCLKAVKCDPSSNTPNIPFAAIASILSTMGAFLRFRTALVKCVNEQDLNLILSFVTMETTATPKDDNSKMQNADMTAIEDLQKDAIGMLGILCSEPHPDEVNNKICNSFLTTLHRHQSTTTTVMNEILISLMEMYSSDEGDPNNHEQVFKSRDVLGSFQKIIPMFKRKIREGEKMDGISFDDIELWRETAVNASRFVKYKKGQ</sequence>
<comment type="similarity">
    <text evidence="1">Belongs to the nuclear import and ribosome assembly adapter family.</text>
</comment>